<dbReference type="RefSeq" id="XP_003109075.2">
    <property type="nucleotide sequence ID" value="XM_003109027.2"/>
</dbReference>
<sequence length="127" mass="14938">MLPSFLLVGEIVNTCEINDRHNLDQLKIQMEIERKTIPSAETVISPIELEMIRDEQNKEILEQRRLMKQRNGGLQCYLASQTEERQYLESKLNEAQEKQKIEKHLIMKNLPRSDSQTETMKKNRAAK</sequence>
<reference evidence="2 3" key="1">
    <citation type="submission" date="2019-12" db="EMBL/GenBank/DDBJ databases">
        <title>Chromosome-level assembly of the Caenorhabditis remanei genome.</title>
        <authorList>
            <person name="Teterina A.A."/>
            <person name="Willis J.H."/>
            <person name="Phillips P.C."/>
        </authorList>
    </citation>
    <scope>NUCLEOTIDE SEQUENCE [LARGE SCALE GENOMIC DNA]</scope>
    <source>
        <strain evidence="2 3">PX506</strain>
        <tissue evidence="2">Whole organism</tissue>
    </source>
</reference>
<name>A0A6A5HEA0_CAERE</name>
<dbReference type="AlphaFoldDB" id="A0A6A5HEA0"/>
<dbReference type="EMBL" id="WUAV01000002">
    <property type="protein sequence ID" value="KAF1766098.1"/>
    <property type="molecule type" value="Genomic_DNA"/>
</dbReference>
<evidence type="ECO:0000313" key="3">
    <source>
        <dbReference type="Proteomes" id="UP000483820"/>
    </source>
</evidence>
<protein>
    <submittedName>
        <fullName evidence="2">Uncharacterized protein</fullName>
    </submittedName>
</protein>
<comment type="caution">
    <text evidence="2">The sequence shown here is derived from an EMBL/GenBank/DDBJ whole genome shotgun (WGS) entry which is preliminary data.</text>
</comment>
<dbReference type="CTD" id="9800090"/>
<evidence type="ECO:0000313" key="2">
    <source>
        <dbReference type="EMBL" id="KAF1766098.1"/>
    </source>
</evidence>
<proteinExistence type="predicted"/>
<organism evidence="2 3">
    <name type="scientific">Caenorhabditis remanei</name>
    <name type="common">Caenorhabditis vulgaris</name>
    <dbReference type="NCBI Taxonomy" id="31234"/>
    <lineage>
        <taxon>Eukaryota</taxon>
        <taxon>Metazoa</taxon>
        <taxon>Ecdysozoa</taxon>
        <taxon>Nematoda</taxon>
        <taxon>Chromadorea</taxon>
        <taxon>Rhabditida</taxon>
        <taxon>Rhabditina</taxon>
        <taxon>Rhabditomorpha</taxon>
        <taxon>Rhabditoidea</taxon>
        <taxon>Rhabditidae</taxon>
        <taxon>Peloderinae</taxon>
        <taxon>Caenorhabditis</taxon>
    </lineage>
</organism>
<gene>
    <name evidence="2" type="ORF">GCK72_006054</name>
</gene>
<dbReference type="KEGG" id="crq:GCK72_006054"/>
<feature type="region of interest" description="Disordered" evidence="1">
    <location>
        <begin position="108"/>
        <end position="127"/>
    </location>
</feature>
<dbReference type="Proteomes" id="UP000483820">
    <property type="component" value="Chromosome II"/>
</dbReference>
<accession>A0A6A5HEA0</accession>
<evidence type="ECO:0000256" key="1">
    <source>
        <dbReference type="SAM" id="MobiDB-lite"/>
    </source>
</evidence>
<dbReference type="GeneID" id="9800090"/>